<dbReference type="InterPro" id="IPR036890">
    <property type="entry name" value="HATPase_C_sf"/>
</dbReference>
<proteinExistence type="predicted"/>
<organism evidence="10 11">
    <name type="scientific">Mucilaginibacter jinjuensis</name>
    <dbReference type="NCBI Taxonomy" id="1176721"/>
    <lineage>
        <taxon>Bacteria</taxon>
        <taxon>Pseudomonadati</taxon>
        <taxon>Bacteroidota</taxon>
        <taxon>Sphingobacteriia</taxon>
        <taxon>Sphingobacteriales</taxon>
        <taxon>Sphingobacteriaceae</taxon>
        <taxon>Mucilaginibacter</taxon>
    </lineage>
</organism>
<keyword evidence="6" id="KW-0902">Two-component regulatory system</keyword>
<dbReference type="GO" id="GO:0005524">
    <property type="term" value="F:ATP binding"/>
    <property type="evidence" value="ECO:0007669"/>
    <property type="project" value="UniProtKB-KW"/>
</dbReference>
<dbReference type="NCBIfam" id="TIGR00229">
    <property type="entry name" value="sensory_box"/>
    <property type="match status" value="1"/>
</dbReference>
<dbReference type="PROSITE" id="PS50113">
    <property type="entry name" value="PAC"/>
    <property type="match status" value="1"/>
</dbReference>
<dbReference type="RefSeq" id="WP_273631708.1">
    <property type="nucleotide sequence ID" value="NZ_CP117167.1"/>
</dbReference>
<evidence type="ECO:0000256" key="6">
    <source>
        <dbReference type="ARBA" id="ARBA00023012"/>
    </source>
</evidence>
<reference evidence="10 11" key="1">
    <citation type="submission" date="2023-02" db="EMBL/GenBank/DDBJ databases">
        <title>Genome sequence of Mucilaginibacter jinjuensis strain KACC 16571.</title>
        <authorList>
            <person name="Kim S."/>
            <person name="Heo J."/>
            <person name="Kwon S.-W."/>
        </authorList>
    </citation>
    <scope>NUCLEOTIDE SEQUENCE [LARGE SCALE GENOMIC DNA]</scope>
    <source>
        <strain evidence="10 11">KACC 16571</strain>
    </source>
</reference>
<evidence type="ECO:0000259" key="9">
    <source>
        <dbReference type="PROSITE" id="PS50113"/>
    </source>
</evidence>
<dbReference type="SMART" id="SM00388">
    <property type="entry name" value="HisKA"/>
    <property type="match status" value="1"/>
</dbReference>
<dbReference type="InterPro" id="IPR013655">
    <property type="entry name" value="PAS_fold_3"/>
</dbReference>
<dbReference type="CDD" id="cd00075">
    <property type="entry name" value="HATPase"/>
    <property type="match status" value="1"/>
</dbReference>
<dbReference type="InterPro" id="IPR036097">
    <property type="entry name" value="HisK_dim/P_sf"/>
</dbReference>
<keyword evidence="11" id="KW-1185">Reference proteome</keyword>
<keyword evidence="10" id="KW-0067">ATP-binding</keyword>
<comment type="catalytic activity">
    <reaction evidence="1">
        <text>ATP + protein L-histidine = ADP + protein N-phospho-L-histidine.</text>
        <dbReference type="EC" id="2.7.13.3"/>
    </reaction>
</comment>
<feature type="domain" description="Histidine kinase" evidence="8">
    <location>
        <begin position="305"/>
        <end position="521"/>
    </location>
</feature>
<keyword evidence="3" id="KW-0597">Phosphoprotein</keyword>
<name>A0ABY7TCI3_9SPHI</name>
<dbReference type="InterPro" id="IPR035965">
    <property type="entry name" value="PAS-like_dom_sf"/>
</dbReference>
<dbReference type="SUPFAM" id="SSF55874">
    <property type="entry name" value="ATPase domain of HSP90 chaperone/DNA topoisomerase II/histidine kinase"/>
    <property type="match status" value="1"/>
</dbReference>
<dbReference type="InterPro" id="IPR004358">
    <property type="entry name" value="Sig_transdc_His_kin-like_C"/>
</dbReference>
<gene>
    <name evidence="10" type="ORF">PQO05_05655</name>
</gene>
<dbReference type="Gene3D" id="3.30.565.10">
    <property type="entry name" value="Histidine kinase-like ATPase, C-terminal domain"/>
    <property type="match status" value="1"/>
</dbReference>
<evidence type="ECO:0000256" key="7">
    <source>
        <dbReference type="ARBA" id="ARBA00023136"/>
    </source>
</evidence>
<dbReference type="SUPFAM" id="SSF47384">
    <property type="entry name" value="Homodimeric domain of signal transducing histidine kinase"/>
    <property type="match status" value="1"/>
</dbReference>
<evidence type="ECO:0000256" key="4">
    <source>
        <dbReference type="ARBA" id="ARBA00022679"/>
    </source>
</evidence>
<dbReference type="EC" id="2.7.13.3" evidence="2"/>
<dbReference type="Gene3D" id="3.30.450.20">
    <property type="entry name" value="PAS domain"/>
    <property type="match status" value="2"/>
</dbReference>
<dbReference type="Pfam" id="PF00512">
    <property type="entry name" value="HisKA"/>
    <property type="match status" value="1"/>
</dbReference>
<evidence type="ECO:0000256" key="1">
    <source>
        <dbReference type="ARBA" id="ARBA00000085"/>
    </source>
</evidence>
<dbReference type="SMART" id="SM00387">
    <property type="entry name" value="HATPase_c"/>
    <property type="match status" value="1"/>
</dbReference>
<protein>
    <recommendedName>
        <fullName evidence="2">histidine kinase</fullName>
        <ecNumber evidence="2">2.7.13.3</ecNumber>
    </recommendedName>
</protein>
<dbReference type="InterPro" id="IPR050351">
    <property type="entry name" value="BphY/WalK/GraS-like"/>
</dbReference>
<dbReference type="CDD" id="cd00130">
    <property type="entry name" value="PAS"/>
    <property type="match status" value="1"/>
</dbReference>
<dbReference type="PANTHER" id="PTHR45453:SF1">
    <property type="entry name" value="PHOSPHATE REGULON SENSOR PROTEIN PHOR"/>
    <property type="match status" value="1"/>
</dbReference>
<dbReference type="Gene3D" id="1.10.287.130">
    <property type="match status" value="1"/>
</dbReference>
<dbReference type="InterPro" id="IPR000014">
    <property type="entry name" value="PAS"/>
</dbReference>
<accession>A0ABY7TCI3</accession>
<dbReference type="Pfam" id="PF02518">
    <property type="entry name" value="HATPase_c"/>
    <property type="match status" value="1"/>
</dbReference>
<dbReference type="PROSITE" id="PS50109">
    <property type="entry name" value="HIS_KIN"/>
    <property type="match status" value="1"/>
</dbReference>
<keyword evidence="5" id="KW-0418">Kinase</keyword>
<evidence type="ECO:0000313" key="10">
    <source>
        <dbReference type="EMBL" id="WCT13418.1"/>
    </source>
</evidence>
<feature type="domain" description="PAC" evidence="9">
    <location>
        <begin position="248"/>
        <end position="301"/>
    </location>
</feature>
<dbReference type="PRINTS" id="PR00344">
    <property type="entry name" value="BCTRLSENSOR"/>
</dbReference>
<evidence type="ECO:0000256" key="2">
    <source>
        <dbReference type="ARBA" id="ARBA00012438"/>
    </source>
</evidence>
<dbReference type="InterPro" id="IPR003661">
    <property type="entry name" value="HisK_dim/P_dom"/>
</dbReference>
<dbReference type="InterPro" id="IPR003594">
    <property type="entry name" value="HATPase_dom"/>
</dbReference>
<dbReference type="PANTHER" id="PTHR45453">
    <property type="entry name" value="PHOSPHATE REGULON SENSOR PROTEIN PHOR"/>
    <property type="match status" value="1"/>
</dbReference>
<dbReference type="CDD" id="cd00082">
    <property type="entry name" value="HisKA"/>
    <property type="match status" value="1"/>
</dbReference>
<evidence type="ECO:0000313" key="11">
    <source>
        <dbReference type="Proteomes" id="UP001216139"/>
    </source>
</evidence>
<evidence type="ECO:0000256" key="5">
    <source>
        <dbReference type="ARBA" id="ARBA00022777"/>
    </source>
</evidence>
<dbReference type="Proteomes" id="UP001216139">
    <property type="component" value="Chromosome"/>
</dbReference>
<dbReference type="SUPFAM" id="SSF55785">
    <property type="entry name" value="PYP-like sensor domain (PAS domain)"/>
    <property type="match status" value="2"/>
</dbReference>
<keyword evidence="10" id="KW-0547">Nucleotide-binding</keyword>
<evidence type="ECO:0000256" key="3">
    <source>
        <dbReference type="ARBA" id="ARBA00022553"/>
    </source>
</evidence>
<dbReference type="Pfam" id="PF08447">
    <property type="entry name" value="PAS_3"/>
    <property type="match status" value="1"/>
</dbReference>
<dbReference type="InterPro" id="IPR005467">
    <property type="entry name" value="His_kinase_dom"/>
</dbReference>
<dbReference type="EMBL" id="CP117167">
    <property type="protein sequence ID" value="WCT13418.1"/>
    <property type="molecule type" value="Genomic_DNA"/>
</dbReference>
<sequence length="523" mass="58793">MSPSKDALRVLECAPNKYLVLSVDLFILTASELYLEATETTRETIVGRHIFDAFPDNPNIADIEGVNNVNFSLQEVLRTKKIHQLPVIRYDVPDQNRPGAFIEKYWHASHTPVLNEDGEIEFIIQLANNVTEQVLTARALKVVEQQNSDTKALLTRVTKEMTEQVNARQETERMSNQLRLAVEAAKIGTWFIQPESKALTYNENLAVIFGYKGNAPMTYEQAIGQVTDEYRSAILNAIEEAIASGGDYDFTYQQLRFNDNELVWLRSLGRISEDEQGNHSIFSGVVIDITEQKKDEQRKNDFIGMVSHELKTPLTSLTGIIQIAGLKLKGHEDIFLGTAINRAGVLVKRMSTMINGFLNISRLESGKILIYKQRFAIDELIRGVIDETNLSSSSDVIEFDECDRLEVRADRDKIASVLSNLLSNAIKYSSKSPTIQVTCQATATEVQVSVKDDGMGIDEEDAKHIFERYYRVQSQDMKHISGFGIGLYLSAEIIERHGGRIWVESESGKGSIFAFTLPLEQKA</sequence>
<evidence type="ECO:0000259" key="8">
    <source>
        <dbReference type="PROSITE" id="PS50109"/>
    </source>
</evidence>
<dbReference type="Gene3D" id="2.10.70.100">
    <property type="match status" value="1"/>
</dbReference>
<keyword evidence="4" id="KW-0808">Transferase</keyword>
<dbReference type="InterPro" id="IPR000700">
    <property type="entry name" value="PAS-assoc_C"/>
</dbReference>
<keyword evidence="7" id="KW-0472">Membrane</keyword>